<evidence type="ECO:0000256" key="3">
    <source>
        <dbReference type="ARBA" id="ARBA00023125"/>
    </source>
</evidence>
<dbReference type="OrthoDB" id="1123084at2"/>
<keyword evidence="2" id="KW-0805">Transcription regulation</keyword>
<dbReference type="STRING" id="1610491.AAV94_11245"/>
<reference evidence="6 7" key="1">
    <citation type="submission" date="2015-05" db="EMBL/GenBank/DDBJ databases">
        <title>Draft genome sequence of Lampropedia sp. CT6, isolated from the microbial mat of a hot water spring, located at Manikaran, India.</title>
        <authorList>
            <person name="Tripathi C."/>
            <person name="Rani P."/>
            <person name="Mahato N.K."/>
            <person name="Lal R."/>
        </authorList>
    </citation>
    <scope>NUCLEOTIDE SEQUENCE [LARGE SCALE GENOMIC DNA]</scope>
    <source>
        <strain evidence="6 7">CT6</strain>
    </source>
</reference>
<dbReference type="PANTHER" id="PTHR46797">
    <property type="entry name" value="HTH-TYPE TRANSCRIPTIONAL REGULATOR"/>
    <property type="match status" value="1"/>
</dbReference>
<gene>
    <name evidence="6" type="ORF">AAV94_11245</name>
</gene>
<evidence type="ECO:0000256" key="2">
    <source>
        <dbReference type="ARBA" id="ARBA00023015"/>
    </source>
</evidence>
<keyword evidence="3" id="KW-0238">DNA-binding</keyword>
<evidence type="ECO:0000256" key="4">
    <source>
        <dbReference type="ARBA" id="ARBA00023163"/>
    </source>
</evidence>
<dbReference type="PROSITE" id="PS50943">
    <property type="entry name" value="HTH_CROC1"/>
    <property type="match status" value="1"/>
</dbReference>
<dbReference type="SMART" id="SM00530">
    <property type="entry name" value="HTH_XRE"/>
    <property type="match status" value="1"/>
</dbReference>
<organism evidence="6 7">
    <name type="scientific">Lampropedia cohaerens</name>
    <dbReference type="NCBI Taxonomy" id="1610491"/>
    <lineage>
        <taxon>Bacteria</taxon>
        <taxon>Pseudomonadati</taxon>
        <taxon>Pseudomonadota</taxon>
        <taxon>Betaproteobacteria</taxon>
        <taxon>Burkholderiales</taxon>
        <taxon>Comamonadaceae</taxon>
        <taxon>Lampropedia</taxon>
    </lineage>
</organism>
<dbReference type="PIRSF" id="PIRSF019251">
    <property type="entry name" value="Rv0465c"/>
    <property type="match status" value="1"/>
</dbReference>
<dbReference type="InterPro" id="IPR010359">
    <property type="entry name" value="IrrE_HExxH"/>
</dbReference>
<name>A0A0U1PY01_9BURK</name>
<dbReference type="InterPro" id="IPR010982">
    <property type="entry name" value="Lambda_DNA-bd_dom_sf"/>
</dbReference>
<dbReference type="InterPro" id="IPR018653">
    <property type="entry name" value="ScfR_C"/>
</dbReference>
<dbReference type="InterPro" id="IPR050807">
    <property type="entry name" value="TransReg_Diox_bact_type"/>
</dbReference>
<evidence type="ECO:0000313" key="6">
    <source>
        <dbReference type="EMBL" id="KKW67403.1"/>
    </source>
</evidence>
<dbReference type="InterPro" id="IPR026281">
    <property type="entry name" value="HTH_RamB"/>
</dbReference>
<feature type="domain" description="HTH cro/C1-type" evidence="5">
    <location>
        <begin position="10"/>
        <end position="64"/>
    </location>
</feature>
<evidence type="ECO:0000259" key="5">
    <source>
        <dbReference type="PROSITE" id="PS50943"/>
    </source>
</evidence>
<dbReference type="PATRIC" id="fig|1610491.3.peg.2409"/>
<evidence type="ECO:0000313" key="7">
    <source>
        <dbReference type="Proteomes" id="UP000050580"/>
    </source>
</evidence>
<dbReference type="EMBL" id="LBNQ01000033">
    <property type="protein sequence ID" value="KKW67403.1"/>
    <property type="molecule type" value="Genomic_DNA"/>
</dbReference>
<keyword evidence="4" id="KW-0804">Transcription</keyword>
<comment type="caution">
    <text evidence="6">The sequence shown here is derived from an EMBL/GenBank/DDBJ whole genome shotgun (WGS) entry which is preliminary data.</text>
</comment>
<dbReference type="Proteomes" id="UP000050580">
    <property type="component" value="Unassembled WGS sequence"/>
</dbReference>
<dbReference type="RefSeq" id="WP_046742334.1">
    <property type="nucleotide sequence ID" value="NZ_LBNQ01000033.1"/>
</dbReference>
<evidence type="ECO:0000256" key="1">
    <source>
        <dbReference type="ARBA" id="ARBA00007227"/>
    </source>
</evidence>
<dbReference type="Pfam" id="PF01381">
    <property type="entry name" value="HTH_3"/>
    <property type="match status" value="1"/>
</dbReference>
<protein>
    <submittedName>
        <fullName evidence="6">Cro/Cl family transcriptional regulator</fullName>
    </submittedName>
</protein>
<dbReference type="AlphaFoldDB" id="A0A0U1PY01"/>
<dbReference type="GO" id="GO:0003700">
    <property type="term" value="F:DNA-binding transcription factor activity"/>
    <property type="evidence" value="ECO:0007669"/>
    <property type="project" value="TreeGrafter"/>
</dbReference>
<comment type="similarity">
    <text evidence="1">Belongs to the short-chain fatty acyl-CoA assimilation regulator (ScfR) family.</text>
</comment>
<dbReference type="PANTHER" id="PTHR46797:SF23">
    <property type="entry name" value="HTH-TYPE TRANSCRIPTIONAL REGULATOR SUTR"/>
    <property type="match status" value="1"/>
</dbReference>
<dbReference type="InterPro" id="IPR001387">
    <property type="entry name" value="Cro/C1-type_HTH"/>
</dbReference>
<dbReference type="Gene3D" id="1.10.260.40">
    <property type="entry name" value="lambda repressor-like DNA-binding domains"/>
    <property type="match status" value="1"/>
</dbReference>
<keyword evidence="7" id="KW-1185">Reference proteome</keyword>
<dbReference type="Pfam" id="PF09856">
    <property type="entry name" value="ScfRs"/>
    <property type="match status" value="1"/>
</dbReference>
<dbReference type="CDD" id="cd00093">
    <property type="entry name" value="HTH_XRE"/>
    <property type="match status" value="1"/>
</dbReference>
<dbReference type="GO" id="GO:0005829">
    <property type="term" value="C:cytosol"/>
    <property type="evidence" value="ECO:0007669"/>
    <property type="project" value="TreeGrafter"/>
</dbReference>
<dbReference type="Pfam" id="PF06114">
    <property type="entry name" value="Peptidase_M78"/>
    <property type="match status" value="1"/>
</dbReference>
<sequence length="484" mass="53109">MHKQFMGGRLRRLREEARLTQAELARRLGLSASYLNQLENNQRPLTVAVLLKLKAQFGAEVERFGDDEGMHLVAQLREIAHDLPAGGQGGGMPLSQAEIKELVANMPGAARALVTLYQQRRHLTEQLEALTVGTDAQRNGQPAAGMPPSAPYEEVRDFFFARNNHIALLDEAAEAFAQQCDLPQGAAAEAALVAQLRQRHGVQTRMLTGVGEDTPRMLRHYDPQRRVLCVRASISAGQRAFQLATQLALLEAGSHIDLLVQSAGFGSDHARGLARIGLANYYAGALLLPYGAFLQAARDCRYDVEVLSQRFGVGFETICHRLSTLQRPSDRGIPFFFIRVDRAGNISKRQSATHFHFSKIGGTCPLWNVYEAFAQPGRIVVQLARMPDGRTYLWLARTVSGAGTGWGRPRKTFSVALGCDIRHARELVYAQGLDLADPQAAVPIGMGCKVCERQGCTQRAFPPLGRPLQVDENVNQSAPYAALP</sequence>
<dbReference type="GO" id="GO:0003677">
    <property type="term" value="F:DNA binding"/>
    <property type="evidence" value="ECO:0007669"/>
    <property type="project" value="UniProtKB-KW"/>
</dbReference>
<proteinExistence type="inferred from homology"/>
<accession>A0A0U1PY01</accession>
<dbReference type="SUPFAM" id="SSF47413">
    <property type="entry name" value="lambda repressor-like DNA-binding domains"/>
    <property type="match status" value="1"/>
</dbReference>